<evidence type="ECO:0000313" key="2">
    <source>
        <dbReference type="Proteomes" id="UP000694558"/>
    </source>
</evidence>
<reference evidence="1" key="1">
    <citation type="submission" date="2023-05" db="EMBL/GenBank/DDBJ databases">
        <title>High-quality long-read genome of Scophthalmus maximus.</title>
        <authorList>
            <person name="Lien S."/>
            <person name="Martinez P."/>
        </authorList>
    </citation>
    <scope>NUCLEOTIDE SEQUENCE [LARGE SCALE GENOMIC DNA]</scope>
</reference>
<sequence>MSFFFPLCASYASIWKGCLTLYTGRGGDLQKIGDPSCSPPSLAMSN</sequence>
<name>A0A8D3EFA5_SCOMX</name>
<reference evidence="1" key="2">
    <citation type="submission" date="2025-08" db="UniProtKB">
        <authorList>
            <consortium name="Ensembl"/>
        </authorList>
    </citation>
    <scope>IDENTIFICATION</scope>
</reference>
<proteinExistence type="predicted"/>
<dbReference type="Ensembl" id="ENSSMAT00000064422.1">
    <property type="protein sequence ID" value="ENSSMAP00000070464.1"/>
    <property type="gene ID" value="ENSSMAG00000030061.1"/>
</dbReference>
<dbReference type="AlphaFoldDB" id="A0A8D3EFA5"/>
<dbReference type="Proteomes" id="UP000694558">
    <property type="component" value="Chromosome 14"/>
</dbReference>
<protein>
    <submittedName>
        <fullName evidence="1">Uncharacterized protein</fullName>
    </submittedName>
</protein>
<evidence type="ECO:0000313" key="1">
    <source>
        <dbReference type="Ensembl" id="ENSSMAP00000070464.1"/>
    </source>
</evidence>
<accession>A0A8D3EFA5</accession>
<organism evidence="1 2">
    <name type="scientific">Scophthalmus maximus</name>
    <name type="common">Turbot</name>
    <name type="synonym">Psetta maxima</name>
    <dbReference type="NCBI Taxonomy" id="52904"/>
    <lineage>
        <taxon>Eukaryota</taxon>
        <taxon>Metazoa</taxon>
        <taxon>Chordata</taxon>
        <taxon>Craniata</taxon>
        <taxon>Vertebrata</taxon>
        <taxon>Euteleostomi</taxon>
        <taxon>Actinopterygii</taxon>
        <taxon>Neopterygii</taxon>
        <taxon>Teleostei</taxon>
        <taxon>Neoteleostei</taxon>
        <taxon>Acanthomorphata</taxon>
        <taxon>Carangaria</taxon>
        <taxon>Pleuronectiformes</taxon>
        <taxon>Pleuronectoidei</taxon>
        <taxon>Scophthalmidae</taxon>
        <taxon>Scophthalmus</taxon>
    </lineage>
</organism>